<reference evidence="3" key="1">
    <citation type="journal article" date="2019" name="Int. J. Syst. Evol. Microbiol.">
        <title>The Global Catalogue of Microorganisms (GCM) 10K type strain sequencing project: providing services to taxonomists for standard genome sequencing and annotation.</title>
        <authorList>
            <consortium name="The Broad Institute Genomics Platform"/>
            <consortium name="The Broad Institute Genome Sequencing Center for Infectious Disease"/>
            <person name="Wu L."/>
            <person name="Ma J."/>
        </authorList>
    </citation>
    <scope>NUCLEOTIDE SEQUENCE [LARGE SCALE GENOMIC DNA]</scope>
    <source>
        <strain evidence="3">CCUG 73951</strain>
    </source>
</reference>
<name>A0ABW2K8K9_9BACI</name>
<accession>A0ABW2K8K9</accession>
<gene>
    <name evidence="2" type="ORF">ACFQMN_16780</name>
</gene>
<sequence length="61" mass="6719">MKYQITTFILVGGLVGALTDGVMIGVGASALVFIAYKLEKYLEEERDHHKSGSHYEAESED</sequence>
<keyword evidence="1" id="KW-0812">Transmembrane</keyword>
<evidence type="ECO:0000313" key="3">
    <source>
        <dbReference type="Proteomes" id="UP001596494"/>
    </source>
</evidence>
<organism evidence="2 3">
    <name type="scientific">Halobacillus campisalis</name>
    <dbReference type="NCBI Taxonomy" id="435909"/>
    <lineage>
        <taxon>Bacteria</taxon>
        <taxon>Bacillati</taxon>
        <taxon>Bacillota</taxon>
        <taxon>Bacilli</taxon>
        <taxon>Bacillales</taxon>
        <taxon>Bacillaceae</taxon>
        <taxon>Halobacillus</taxon>
    </lineage>
</organism>
<evidence type="ECO:0000313" key="2">
    <source>
        <dbReference type="EMBL" id="MFC7322520.1"/>
    </source>
</evidence>
<dbReference type="Proteomes" id="UP001596494">
    <property type="component" value="Unassembled WGS sequence"/>
</dbReference>
<evidence type="ECO:0000256" key="1">
    <source>
        <dbReference type="SAM" id="Phobius"/>
    </source>
</evidence>
<keyword evidence="1" id="KW-1133">Transmembrane helix</keyword>
<keyword evidence="3" id="KW-1185">Reference proteome</keyword>
<feature type="transmembrane region" description="Helical" evidence="1">
    <location>
        <begin position="6"/>
        <end position="36"/>
    </location>
</feature>
<dbReference type="EMBL" id="JBHTBY010000017">
    <property type="protein sequence ID" value="MFC7322520.1"/>
    <property type="molecule type" value="Genomic_DNA"/>
</dbReference>
<proteinExistence type="predicted"/>
<comment type="caution">
    <text evidence="2">The sequence shown here is derived from an EMBL/GenBank/DDBJ whole genome shotgun (WGS) entry which is preliminary data.</text>
</comment>
<dbReference type="RefSeq" id="WP_289214900.1">
    <property type="nucleotide sequence ID" value="NZ_JAPVRC010000002.1"/>
</dbReference>
<keyword evidence="1" id="KW-0472">Membrane</keyword>
<protein>
    <submittedName>
        <fullName evidence="2">Uncharacterized protein</fullName>
    </submittedName>
</protein>